<keyword evidence="8" id="KW-1185">Reference proteome</keyword>
<evidence type="ECO:0000256" key="3">
    <source>
        <dbReference type="ARBA" id="ARBA00022989"/>
    </source>
</evidence>
<reference evidence="7 8" key="1">
    <citation type="submission" date="2018-06" db="EMBL/GenBank/DDBJ databases">
        <title>Genomic Encyclopedia of Type Strains, Phase IV (KMG-IV): sequencing the most valuable type-strain genomes for metagenomic binning, comparative biology and taxonomic classification.</title>
        <authorList>
            <person name="Goeker M."/>
        </authorList>
    </citation>
    <scope>NUCLEOTIDE SEQUENCE [LARGE SCALE GENOMIC DNA]</scope>
    <source>
        <strain evidence="7 8">DSM 25532</strain>
    </source>
</reference>
<dbReference type="OrthoDB" id="194726at2"/>
<name>A0A366HPZ5_9BACT</name>
<evidence type="ECO:0000256" key="1">
    <source>
        <dbReference type="ARBA" id="ARBA00004141"/>
    </source>
</evidence>
<protein>
    <submittedName>
        <fullName evidence="7">GtrA-like protein</fullName>
    </submittedName>
</protein>
<evidence type="ECO:0000313" key="7">
    <source>
        <dbReference type="EMBL" id="RBP45722.1"/>
    </source>
</evidence>
<evidence type="ECO:0000259" key="6">
    <source>
        <dbReference type="Pfam" id="PF04138"/>
    </source>
</evidence>
<evidence type="ECO:0000256" key="2">
    <source>
        <dbReference type="ARBA" id="ARBA00022692"/>
    </source>
</evidence>
<dbReference type="GO" id="GO:0000271">
    <property type="term" value="P:polysaccharide biosynthetic process"/>
    <property type="evidence" value="ECO:0007669"/>
    <property type="project" value="InterPro"/>
</dbReference>
<feature type="transmembrane region" description="Helical" evidence="5">
    <location>
        <begin position="87"/>
        <end position="107"/>
    </location>
</feature>
<organism evidence="7 8">
    <name type="scientific">Roseimicrobium gellanilyticum</name>
    <dbReference type="NCBI Taxonomy" id="748857"/>
    <lineage>
        <taxon>Bacteria</taxon>
        <taxon>Pseudomonadati</taxon>
        <taxon>Verrucomicrobiota</taxon>
        <taxon>Verrucomicrobiia</taxon>
        <taxon>Verrucomicrobiales</taxon>
        <taxon>Verrucomicrobiaceae</taxon>
        <taxon>Roseimicrobium</taxon>
    </lineage>
</organism>
<keyword evidence="4 5" id="KW-0472">Membrane</keyword>
<dbReference type="EMBL" id="QNRR01000002">
    <property type="protein sequence ID" value="RBP45722.1"/>
    <property type="molecule type" value="Genomic_DNA"/>
</dbReference>
<proteinExistence type="predicted"/>
<feature type="transmembrane region" description="Helical" evidence="5">
    <location>
        <begin position="141"/>
        <end position="159"/>
    </location>
</feature>
<evidence type="ECO:0000256" key="5">
    <source>
        <dbReference type="SAM" id="Phobius"/>
    </source>
</evidence>
<feature type="domain" description="GtrA/DPMS transmembrane" evidence="6">
    <location>
        <begin position="90"/>
        <end position="223"/>
    </location>
</feature>
<evidence type="ECO:0000256" key="4">
    <source>
        <dbReference type="ARBA" id="ARBA00023136"/>
    </source>
</evidence>
<dbReference type="InterPro" id="IPR007267">
    <property type="entry name" value="GtrA_DPMS_TM"/>
</dbReference>
<keyword evidence="2 5" id="KW-0812">Transmembrane</keyword>
<dbReference type="AlphaFoldDB" id="A0A366HPZ5"/>
<sequence>MEAGDLPDRGGSADYVLPVATFQCVLSARCFFAKYCSLARPIRAFLPHMISSLGSAIRDFFDFFWLNSPKEMWARIRKQDVPWLVQFSVYGFCGVMATVVSVAQVVLLSKYVIPAYEGMIVNGTLITDELRAKHLLYNNTIAFFTTNVFVYYMNVLLVFKRGRHHPWIEFFYFTLVNFACFVISQIAGPWLIHRFGIPTNVAIFTNAVVAAFINFVARKFFVFKG</sequence>
<keyword evidence="3 5" id="KW-1133">Transmembrane helix</keyword>
<gene>
    <name evidence="7" type="ORF">DES53_102104</name>
</gene>
<comment type="caution">
    <text evidence="7">The sequence shown here is derived from an EMBL/GenBank/DDBJ whole genome shotgun (WGS) entry which is preliminary data.</text>
</comment>
<dbReference type="Proteomes" id="UP000253426">
    <property type="component" value="Unassembled WGS sequence"/>
</dbReference>
<dbReference type="GO" id="GO:0016020">
    <property type="term" value="C:membrane"/>
    <property type="evidence" value="ECO:0007669"/>
    <property type="project" value="UniProtKB-SubCell"/>
</dbReference>
<feature type="transmembrane region" description="Helical" evidence="5">
    <location>
        <begin position="197"/>
        <end position="217"/>
    </location>
</feature>
<feature type="transmembrane region" description="Helical" evidence="5">
    <location>
        <begin position="171"/>
        <end position="191"/>
    </location>
</feature>
<dbReference type="Pfam" id="PF04138">
    <property type="entry name" value="GtrA_DPMS_TM"/>
    <property type="match status" value="1"/>
</dbReference>
<comment type="subcellular location">
    <subcellularLocation>
        <location evidence="1">Membrane</location>
        <topology evidence="1">Multi-pass membrane protein</topology>
    </subcellularLocation>
</comment>
<accession>A0A366HPZ5</accession>
<evidence type="ECO:0000313" key="8">
    <source>
        <dbReference type="Proteomes" id="UP000253426"/>
    </source>
</evidence>